<reference evidence="1 2" key="1">
    <citation type="submission" date="2014-04" db="EMBL/GenBank/DDBJ databases">
        <title>Marinobacterium kochiensis sp. nov., isolated from sediment sample collected from Kochi backwaters in Kerala, India.</title>
        <authorList>
            <person name="Singh A."/>
            <person name="Pinnaka A.K."/>
        </authorList>
    </citation>
    <scope>NUCLEOTIDE SEQUENCE [LARGE SCALE GENOMIC DNA]</scope>
    <source>
        <strain evidence="1 2">AK27</strain>
    </source>
</reference>
<dbReference type="Proteomes" id="UP000028252">
    <property type="component" value="Unassembled WGS sequence"/>
</dbReference>
<sequence length="47" mass="5437">MGTDITYIRAHEGWLLTRFLMALWRRKAKQKVLVHSDQGSQFTGMTG</sequence>
<dbReference type="STRING" id="1232683.ADIMK_2563"/>
<evidence type="ECO:0000313" key="1">
    <source>
        <dbReference type="EMBL" id="KEA63039.1"/>
    </source>
</evidence>
<evidence type="ECO:0000313" key="2">
    <source>
        <dbReference type="Proteomes" id="UP000028252"/>
    </source>
</evidence>
<gene>
    <name evidence="1" type="ORF">ADIMK_2563</name>
</gene>
<name>A0A081FWY4_9GAMM</name>
<protein>
    <submittedName>
        <fullName evidence="1">Mobile element protein</fullName>
    </submittedName>
</protein>
<comment type="caution">
    <text evidence="1">The sequence shown here is derived from an EMBL/GenBank/DDBJ whole genome shotgun (WGS) entry which is preliminary data.</text>
</comment>
<dbReference type="PATRIC" id="fig|1232683.4.peg.2515"/>
<keyword evidence="2" id="KW-1185">Reference proteome</keyword>
<organism evidence="1 2">
    <name type="scientific">Marinobacterium lacunae</name>
    <dbReference type="NCBI Taxonomy" id="1232683"/>
    <lineage>
        <taxon>Bacteria</taxon>
        <taxon>Pseudomonadati</taxon>
        <taxon>Pseudomonadota</taxon>
        <taxon>Gammaproteobacteria</taxon>
        <taxon>Oceanospirillales</taxon>
        <taxon>Oceanospirillaceae</taxon>
        <taxon>Marinobacterium</taxon>
    </lineage>
</organism>
<accession>A0A081FWY4</accession>
<dbReference type="AlphaFoldDB" id="A0A081FWY4"/>
<proteinExistence type="predicted"/>
<dbReference type="EMBL" id="JMQN01000040">
    <property type="protein sequence ID" value="KEA63039.1"/>
    <property type="molecule type" value="Genomic_DNA"/>
</dbReference>